<dbReference type="GO" id="GO:0017056">
    <property type="term" value="F:structural constituent of nuclear pore"/>
    <property type="evidence" value="ECO:0007669"/>
    <property type="project" value="TreeGrafter"/>
</dbReference>
<keyword evidence="4" id="KW-0539">Nucleus</keyword>
<dbReference type="PANTHER" id="PTHR31344:SF0">
    <property type="entry name" value="NUCLEAR PORE COMPLEX PROTEIN NUP205"/>
    <property type="match status" value="1"/>
</dbReference>
<comment type="caution">
    <text evidence="5">The sequence shown here is derived from an EMBL/GenBank/DDBJ whole genome shotgun (WGS) entry which is preliminary data.</text>
</comment>
<accession>A0A4C1TBL5</accession>
<dbReference type="EMBL" id="BGZK01004776">
    <property type="protein sequence ID" value="GBP10838.1"/>
    <property type="molecule type" value="Genomic_DNA"/>
</dbReference>
<keyword evidence="6" id="KW-1185">Reference proteome</keyword>
<protein>
    <submittedName>
        <fullName evidence="5">Nuclear pore complex protein Nup205</fullName>
    </submittedName>
</protein>
<reference evidence="5 6" key="1">
    <citation type="journal article" date="2019" name="Commun. Biol.">
        <title>The bagworm genome reveals a unique fibroin gene that provides high tensile strength.</title>
        <authorList>
            <person name="Kono N."/>
            <person name="Nakamura H."/>
            <person name="Ohtoshi R."/>
            <person name="Tomita M."/>
            <person name="Numata K."/>
            <person name="Arakawa K."/>
        </authorList>
    </citation>
    <scope>NUCLEOTIDE SEQUENCE [LARGE SCALE GENOMIC DNA]</scope>
</reference>
<comment type="subcellular location">
    <subcellularLocation>
        <location evidence="1">Nucleus</location>
    </subcellularLocation>
</comment>
<evidence type="ECO:0000313" key="5">
    <source>
        <dbReference type="EMBL" id="GBP10838.1"/>
    </source>
</evidence>
<evidence type="ECO:0000256" key="2">
    <source>
        <dbReference type="ARBA" id="ARBA00005892"/>
    </source>
</evidence>
<gene>
    <name evidence="5" type="primary">Nup205</name>
    <name evidence="5" type="ORF">EVAR_72761_1</name>
</gene>
<organism evidence="5 6">
    <name type="scientific">Eumeta variegata</name>
    <name type="common">Bagworm moth</name>
    <name type="synonym">Eumeta japonica</name>
    <dbReference type="NCBI Taxonomy" id="151549"/>
    <lineage>
        <taxon>Eukaryota</taxon>
        <taxon>Metazoa</taxon>
        <taxon>Ecdysozoa</taxon>
        <taxon>Arthropoda</taxon>
        <taxon>Hexapoda</taxon>
        <taxon>Insecta</taxon>
        <taxon>Pterygota</taxon>
        <taxon>Neoptera</taxon>
        <taxon>Endopterygota</taxon>
        <taxon>Lepidoptera</taxon>
        <taxon>Glossata</taxon>
        <taxon>Ditrysia</taxon>
        <taxon>Tineoidea</taxon>
        <taxon>Psychidae</taxon>
        <taxon>Oiketicinae</taxon>
        <taxon>Eumeta</taxon>
    </lineage>
</organism>
<dbReference type="PANTHER" id="PTHR31344">
    <property type="entry name" value="NUCLEAR PORE COMPLEX PROTEIN NUP205"/>
    <property type="match status" value="1"/>
</dbReference>
<proteinExistence type="inferred from homology"/>
<dbReference type="InterPro" id="IPR021827">
    <property type="entry name" value="Nup186/Nup192/Nup205"/>
</dbReference>
<name>A0A4C1TBL5_EUMVA</name>
<dbReference type="AlphaFoldDB" id="A0A4C1TBL5"/>
<keyword evidence="3" id="KW-0813">Transport</keyword>
<evidence type="ECO:0000256" key="1">
    <source>
        <dbReference type="ARBA" id="ARBA00004123"/>
    </source>
</evidence>
<evidence type="ECO:0000256" key="3">
    <source>
        <dbReference type="ARBA" id="ARBA00022448"/>
    </source>
</evidence>
<evidence type="ECO:0000256" key="4">
    <source>
        <dbReference type="ARBA" id="ARBA00023242"/>
    </source>
</evidence>
<comment type="similarity">
    <text evidence="2">Belongs to the NUP186/NUP192/NUP205 family.</text>
</comment>
<dbReference type="Proteomes" id="UP000299102">
    <property type="component" value="Unassembled WGS sequence"/>
</dbReference>
<sequence length="282" mass="32631">MGFEHLKDLQINKGQRHGILELGINCTKSIVSLLENHLEMKTNSLCVNTDVEVVMERSFELLHSVCANPKTSDQVLRYLRTRNDFLCRYLMLVPLLKMENSHEINQISSLLKCVAIELKITASNCQLSRFQHICEIFLGINSKNKQESSVELTHFYGNVNFDTTKNLSSSSKNNILSELFNRVDLDLQPLSPPQWEFFDRTLIEQILKECEYKTEKGHLLVDLKKMHQILHSELKMVQSTIASGQRRLILQEIESVLLHALKVNEQRNKRFATVKFVESWGM</sequence>
<dbReference type="STRING" id="151549.A0A4C1TBL5"/>
<dbReference type="GO" id="GO:0044611">
    <property type="term" value="C:nuclear pore inner ring"/>
    <property type="evidence" value="ECO:0007669"/>
    <property type="project" value="TreeGrafter"/>
</dbReference>
<evidence type="ECO:0000313" key="6">
    <source>
        <dbReference type="Proteomes" id="UP000299102"/>
    </source>
</evidence>
<dbReference type="Pfam" id="PF11894">
    <property type="entry name" value="Nup192"/>
    <property type="match status" value="1"/>
</dbReference>
<dbReference type="GO" id="GO:0006999">
    <property type="term" value="P:nuclear pore organization"/>
    <property type="evidence" value="ECO:0007669"/>
    <property type="project" value="TreeGrafter"/>
</dbReference>
<dbReference type="OrthoDB" id="2019644at2759"/>